<evidence type="ECO:0000313" key="1">
    <source>
        <dbReference type="EMBL" id="MBZ2166283.1"/>
    </source>
</evidence>
<accession>A0A8T5UZP5</accession>
<gene>
    <name evidence="1" type="ORF">K8N75_09565</name>
</gene>
<proteinExistence type="predicted"/>
<evidence type="ECO:0000313" key="2">
    <source>
        <dbReference type="Proteomes" id="UP000825933"/>
    </source>
</evidence>
<protein>
    <submittedName>
        <fullName evidence="1">Uncharacterized protein</fullName>
    </submittedName>
</protein>
<organism evidence="1 2">
    <name type="scientific">Methanobacterium spitsbergense</name>
    <dbReference type="NCBI Taxonomy" id="2874285"/>
    <lineage>
        <taxon>Archaea</taxon>
        <taxon>Methanobacteriati</taxon>
        <taxon>Methanobacteriota</taxon>
        <taxon>Methanomada group</taxon>
        <taxon>Methanobacteria</taxon>
        <taxon>Methanobacteriales</taxon>
        <taxon>Methanobacteriaceae</taxon>
        <taxon>Methanobacterium</taxon>
    </lineage>
</organism>
<comment type="caution">
    <text evidence="1">The sequence shown here is derived from an EMBL/GenBank/DDBJ whole genome shotgun (WGS) entry which is preliminary data.</text>
</comment>
<dbReference type="AlphaFoldDB" id="A0A8T5UZP5"/>
<reference evidence="2" key="1">
    <citation type="journal article" date="2022" name="Microbiol. Resour. Announc.">
        <title>Draft Genome Sequence of a Methanogenic Archaeon from West Spitsbergen Permafrost.</title>
        <authorList>
            <person name="Trubitsyn V."/>
            <person name="Rivkina E."/>
            <person name="Shcherbakova V."/>
        </authorList>
    </citation>
    <scope>NUCLEOTIDE SEQUENCE [LARGE SCALE GENOMIC DNA]</scope>
    <source>
        <strain evidence="2">VT</strain>
    </source>
</reference>
<dbReference type="EMBL" id="JAIOUQ010000009">
    <property type="protein sequence ID" value="MBZ2166283.1"/>
    <property type="molecule type" value="Genomic_DNA"/>
</dbReference>
<sequence>MNWMDDNMHGYPQVIATVQDFENLLSDKEHKEQALNDLQNLQDFDDRGVTMAVKPLDPDKPDGEWETKIIENPNPIHRQKGFEQWIDVVTLNAEHTLQKKETIDSKVDTILNSYPVEEIEDAPVEMT</sequence>
<name>A0A8T5UZP5_9EURY</name>
<keyword evidence="2" id="KW-1185">Reference proteome</keyword>
<dbReference type="RefSeq" id="WP_223791823.1">
    <property type="nucleotide sequence ID" value="NZ_JAIOUQ010000009.1"/>
</dbReference>
<dbReference type="Proteomes" id="UP000825933">
    <property type="component" value="Unassembled WGS sequence"/>
</dbReference>